<dbReference type="InterPro" id="IPR050109">
    <property type="entry name" value="HTH-type_TetR-like_transc_reg"/>
</dbReference>
<dbReference type="RefSeq" id="WP_096053014.1">
    <property type="nucleotide sequence ID" value="NZ_CP023315.3"/>
</dbReference>
<proteinExistence type="predicted"/>
<evidence type="ECO:0000256" key="2">
    <source>
        <dbReference type="PROSITE-ProRule" id="PRU00335"/>
    </source>
</evidence>
<evidence type="ECO:0000313" key="5">
    <source>
        <dbReference type="Proteomes" id="UP000217311"/>
    </source>
</evidence>
<dbReference type="EMBL" id="CP023315">
    <property type="protein sequence ID" value="ATC33648.1"/>
    <property type="molecule type" value="Genomic_DNA"/>
</dbReference>
<dbReference type="AlphaFoldDB" id="A0A290MXE8"/>
<dbReference type="InterPro" id="IPR039536">
    <property type="entry name" value="TetR_C_Proteobacteria"/>
</dbReference>
<name>A0A290MXE8_CAUVI</name>
<dbReference type="PROSITE" id="PS50977">
    <property type="entry name" value="HTH_TETR_2"/>
    <property type="match status" value="1"/>
</dbReference>
<dbReference type="GO" id="GO:0000976">
    <property type="term" value="F:transcription cis-regulatory region binding"/>
    <property type="evidence" value="ECO:0007669"/>
    <property type="project" value="TreeGrafter"/>
</dbReference>
<protein>
    <submittedName>
        <fullName evidence="4">TetR/AcrR family transcriptional regulator</fullName>
    </submittedName>
</protein>
<dbReference type="InterPro" id="IPR009057">
    <property type="entry name" value="Homeodomain-like_sf"/>
</dbReference>
<dbReference type="PANTHER" id="PTHR30055">
    <property type="entry name" value="HTH-TYPE TRANSCRIPTIONAL REGULATOR RUTR"/>
    <property type="match status" value="1"/>
</dbReference>
<dbReference type="SUPFAM" id="SSF46689">
    <property type="entry name" value="Homeodomain-like"/>
    <property type="match status" value="1"/>
</dbReference>
<dbReference type="Gene3D" id="1.10.10.60">
    <property type="entry name" value="Homeodomain-like"/>
    <property type="match status" value="1"/>
</dbReference>
<evidence type="ECO:0000259" key="3">
    <source>
        <dbReference type="PROSITE" id="PS50977"/>
    </source>
</evidence>
<dbReference type="InterPro" id="IPR001647">
    <property type="entry name" value="HTH_TetR"/>
</dbReference>
<dbReference type="PRINTS" id="PR00455">
    <property type="entry name" value="HTHTETR"/>
</dbReference>
<keyword evidence="1 2" id="KW-0238">DNA-binding</keyword>
<sequence length="202" mass="22358">MPRVPGQIDVAKTEAILDAAVEVIGERGLAAPMSAIARHAGVSKQTVYNHYGSKAELMRALMQRRVESITASLREPGAVDNPTEALEAYARSVLETVITTKRYSMMRVIILGSGEMPDIAQEVFEAGPLNARRQLAAFLETETRLGRMKVEDFDQAAEFFSGMVMGHSQLRSLLRLPSDKTQEQFGRLAREAAERFMRAYAP</sequence>
<feature type="DNA-binding region" description="H-T-H motif" evidence="2">
    <location>
        <begin position="32"/>
        <end position="51"/>
    </location>
</feature>
<dbReference type="InterPro" id="IPR036271">
    <property type="entry name" value="Tet_transcr_reg_TetR-rel_C_sf"/>
</dbReference>
<dbReference type="Pfam" id="PF14246">
    <property type="entry name" value="TetR_C_7"/>
    <property type="match status" value="1"/>
</dbReference>
<dbReference type="Pfam" id="PF00440">
    <property type="entry name" value="TetR_N"/>
    <property type="match status" value="1"/>
</dbReference>
<dbReference type="PANTHER" id="PTHR30055:SF146">
    <property type="entry name" value="HTH-TYPE TRANSCRIPTIONAL DUAL REGULATOR CECR"/>
    <property type="match status" value="1"/>
</dbReference>
<reference evidence="5" key="1">
    <citation type="submission" date="2017-09" db="EMBL/GenBank/DDBJ databases">
        <title>Genome evolution observed in wild isolates of Caulobacter crescentus.</title>
        <authorList>
            <person name="Ely B."/>
            <person name="Wilson K."/>
            <person name="Scott D."/>
        </authorList>
    </citation>
    <scope>NUCLEOTIDE SEQUENCE [LARGE SCALE GENOMIC DNA]</scope>
    <source>
        <strain evidence="5">CB13b1a</strain>
    </source>
</reference>
<dbReference type="SUPFAM" id="SSF48498">
    <property type="entry name" value="Tetracyclin repressor-like, C-terminal domain"/>
    <property type="match status" value="1"/>
</dbReference>
<dbReference type="Gene3D" id="1.10.357.10">
    <property type="entry name" value="Tetracycline Repressor, domain 2"/>
    <property type="match status" value="1"/>
</dbReference>
<organism evidence="4 5">
    <name type="scientific">Caulobacter vibrioides</name>
    <name type="common">Caulobacter crescentus</name>
    <dbReference type="NCBI Taxonomy" id="155892"/>
    <lineage>
        <taxon>Bacteria</taxon>
        <taxon>Pseudomonadati</taxon>
        <taxon>Pseudomonadota</taxon>
        <taxon>Alphaproteobacteria</taxon>
        <taxon>Caulobacterales</taxon>
        <taxon>Caulobacteraceae</taxon>
        <taxon>Caulobacter</taxon>
    </lineage>
</organism>
<gene>
    <name evidence="4" type="ORF">CA606_15630</name>
</gene>
<dbReference type="Proteomes" id="UP000217311">
    <property type="component" value="Chromosome"/>
</dbReference>
<feature type="domain" description="HTH tetR-type" evidence="3">
    <location>
        <begin position="10"/>
        <end position="69"/>
    </location>
</feature>
<dbReference type="GO" id="GO:0003700">
    <property type="term" value="F:DNA-binding transcription factor activity"/>
    <property type="evidence" value="ECO:0007669"/>
    <property type="project" value="TreeGrafter"/>
</dbReference>
<accession>A0A290MXE8</accession>
<evidence type="ECO:0000313" key="4">
    <source>
        <dbReference type="EMBL" id="ATC33648.1"/>
    </source>
</evidence>
<evidence type="ECO:0000256" key="1">
    <source>
        <dbReference type="ARBA" id="ARBA00023125"/>
    </source>
</evidence>